<evidence type="ECO:0000256" key="2">
    <source>
        <dbReference type="SAM" id="SignalP"/>
    </source>
</evidence>
<dbReference type="EMBL" id="JBBHLL010000068">
    <property type="protein sequence ID" value="KAK7820915.1"/>
    <property type="molecule type" value="Genomic_DNA"/>
</dbReference>
<organism evidence="3 4">
    <name type="scientific">Myodes glareolus</name>
    <name type="common">Bank vole</name>
    <name type="synonym">Clethrionomys glareolus</name>
    <dbReference type="NCBI Taxonomy" id="447135"/>
    <lineage>
        <taxon>Eukaryota</taxon>
        <taxon>Metazoa</taxon>
        <taxon>Chordata</taxon>
        <taxon>Craniata</taxon>
        <taxon>Vertebrata</taxon>
        <taxon>Euteleostomi</taxon>
        <taxon>Mammalia</taxon>
        <taxon>Eutheria</taxon>
        <taxon>Euarchontoglires</taxon>
        <taxon>Glires</taxon>
        <taxon>Rodentia</taxon>
        <taxon>Myomorpha</taxon>
        <taxon>Muroidea</taxon>
        <taxon>Cricetidae</taxon>
        <taxon>Arvicolinae</taxon>
        <taxon>Myodes</taxon>
    </lineage>
</organism>
<sequence>MIALLLLVSSLNLLSMTTKIFRENSTWSGVCFCMIWALGFVYIFQVSIPKYIRNETQWTDNTKCW</sequence>
<keyword evidence="1" id="KW-1133">Transmembrane helix</keyword>
<evidence type="ECO:0000256" key="1">
    <source>
        <dbReference type="SAM" id="Phobius"/>
    </source>
</evidence>
<keyword evidence="1" id="KW-0812">Transmembrane</keyword>
<protein>
    <submittedName>
        <fullName evidence="3">Uncharacterized protein</fullName>
    </submittedName>
</protein>
<feature type="transmembrane region" description="Helical" evidence="1">
    <location>
        <begin position="25"/>
        <end position="44"/>
    </location>
</feature>
<keyword evidence="4" id="KW-1185">Reference proteome</keyword>
<comment type="caution">
    <text evidence="3">The sequence shown here is derived from an EMBL/GenBank/DDBJ whole genome shotgun (WGS) entry which is preliminary data.</text>
</comment>
<evidence type="ECO:0000313" key="3">
    <source>
        <dbReference type="EMBL" id="KAK7820915.1"/>
    </source>
</evidence>
<accession>A0AAW0J2T1</accession>
<name>A0AAW0J2T1_MYOGA</name>
<dbReference type="Proteomes" id="UP001488838">
    <property type="component" value="Unassembled WGS sequence"/>
</dbReference>
<feature type="signal peptide" evidence="2">
    <location>
        <begin position="1"/>
        <end position="17"/>
    </location>
</feature>
<reference evidence="3 4" key="1">
    <citation type="journal article" date="2023" name="bioRxiv">
        <title>Conserved and derived expression patterns and positive selection on dental genes reveal complex evolutionary context of ever-growing rodent molars.</title>
        <authorList>
            <person name="Calamari Z.T."/>
            <person name="Song A."/>
            <person name="Cohen E."/>
            <person name="Akter M."/>
            <person name="Roy R.D."/>
            <person name="Hallikas O."/>
            <person name="Christensen M.M."/>
            <person name="Li P."/>
            <person name="Marangoni P."/>
            <person name="Jernvall J."/>
            <person name="Klein O.D."/>
        </authorList>
    </citation>
    <scope>NUCLEOTIDE SEQUENCE [LARGE SCALE GENOMIC DNA]</scope>
    <source>
        <strain evidence="3">V071</strain>
    </source>
</reference>
<gene>
    <name evidence="3" type="ORF">U0070_025973</name>
</gene>
<feature type="chain" id="PRO_5043620382" evidence="2">
    <location>
        <begin position="18"/>
        <end position="65"/>
    </location>
</feature>
<evidence type="ECO:0000313" key="4">
    <source>
        <dbReference type="Proteomes" id="UP001488838"/>
    </source>
</evidence>
<dbReference type="AlphaFoldDB" id="A0AAW0J2T1"/>
<proteinExistence type="predicted"/>
<keyword evidence="1" id="KW-0472">Membrane</keyword>
<keyword evidence="2" id="KW-0732">Signal</keyword>